<evidence type="ECO:0000313" key="3">
    <source>
        <dbReference type="Proteomes" id="UP001164390"/>
    </source>
</evidence>
<evidence type="ECO:0000256" key="1">
    <source>
        <dbReference type="SAM" id="Phobius"/>
    </source>
</evidence>
<keyword evidence="3" id="KW-1185">Reference proteome</keyword>
<protein>
    <submittedName>
        <fullName evidence="2">Uncharacterized protein</fullName>
    </submittedName>
</protein>
<dbReference type="Proteomes" id="UP001164390">
    <property type="component" value="Chromosome"/>
</dbReference>
<dbReference type="RefSeq" id="WP_271633691.1">
    <property type="nucleotide sequence ID" value="NZ_CP094970.1"/>
</dbReference>
<proteinExistence type="predicted"/>
<gene>
    <name evidence="2" type="ORF">L0C25_20770</name>
</gene>
<keyword evidence="1" id="KW-1133">Transmembrane helix</keyword>
<dbReference type="EMBL" id="CP094970">
    <property type="protein sequence ID" value="UYM04928.1"/>
    <property type="molecule type" value="Genomic_DNA"/>
</dbReference>
<sequence length="433" mass="45428">MSLFEYYRGDSGASKEAGDSAASLQTTYSTLQSNLDGRSAAASDETQYDIKDPVANASATPEAGSGELGSASLLAGGAIRHFAMAICTYDGHIDELNTEYETAKSHDFYATGLCTPEGIEEASQSDIDAAGASLRSRLEDKRKGYEGDLDDAADFAGGLLKDGPSDETLVSLFISGDLTAEEVAHATGQTIATLNTMRMIAATSNFVLTSPSWVRSFTRYMFKLGPGGLHSATTSPEIIAQVRQIMKDHGMKPGDAKAFYRGQNMTNAARPGYLFGKYGANSKWFGPISKWAGRILSPAAVVVGGVGLYNTIDQWDTLATDEKINGVVGNSAFMVSGGLGTAALIMGAAFPPALAAVAIGAGVVALGSMVYQYREEIWDAAQWTGDKIADGASWLYDNSGLDSVVDGVSEGVSDFVDDPGGTIKDGLDAITPW</sequence>
<keyword evidence="1" id="KW-0472">Membrane</keyword>
<organism evidence="2 3">
    <name type="scientific">Solicola gregarius</name>
    <dbReference type="NCBI Taxonomy" id="2908642"/>
    <lineage>
        <taxon>Bacteria</taxon>
        <taxon>Bacillati</taxon>
        <taxon>Actinomycetota</taxon>
        <taxon>Actinomycetes</taxon>
        <taxon>Propionibacteriales</taxon>
        <taxon>Nocardioidaceae</taxon>
        <taxon>Solicola</taxon>
    </lineage>
</organism>
<evidence type="ECO:0000313" key="2">
    <source>
        <dbReference type="EMBL" id="UYM04928.1"/>
    </source>
</evidence>
<feature type="transmembrane region" description="Helical" evidence="1">
    <location>
        <begin position="353"/>
        <end position="371"/>
    </location>
</feature>
<dbReference type="AlphaFoldDB" id="A0AA46TI40"/>
<dbReference type="KEGG" id="sgrg:L0C25_20770"/>
<reference evidence="2" key="1">
    <citation type="submission" date="2022-01" db="EMBL/GenBank/DDBJ databases">
        <title>Nocardioidaceae gen. sp. A5X3R13.</title>
        <authorList>
            <person name="Lopez Marin M.A."/>
            <person name="Uhlik O."/>
        </authorList>
    </citation>
    <scope>NUCLEOTIDE SEQUENCE</scope>
    <source>
        <strain evidence="2">A5X3R13</strain>
    </source>
</reference>
<name>A0AA46TI40_9ACTN</name>
<keyword evidence="1" id="KW-0812">Transmembrane</keyword>
<accession>A0AA46TI40</accession>